<gene>
    <name evidence="3" type="ORF">B0J11DRAFT_435299</name>
</gene>
<evidence type="ECO:0000313" key="3">
    <source>
        <dbReference type="EMBL" id="KAH7123541.1"/>
    </source>
</evidence>
<feature type="chain" id="PRO_5040320012" evidence="2">
    <location>
        <begin position="17"/>
        <end position="479"/>
    </location>
</feature>
<keyword evidence="2" id="KW-0732">Signal</keyword>
<evidence type="ECO:0000256" key="2">
    <source>
        <dbReference type="SAM" id="SignalP"/>
    </source>
</evidence>
<feature type="signal peptide" evidence="2">
    <location>
        <begin position="1"/>
        <end position="16"/>
    </location>
</feature>
<organism evidence="3 4">
    <name type="scientific">Dendryphion nanum</name>
    <dbReference type="NCBI Taxonomy" id="256645"/>
    <lineage>
        <taxon>Eukaryota</taxon>
        <taxon>Fungi</taxon>
        <taxon>Dikarya</taxon>
        <taxon>Ascomycota</taxon>
        <taxon>Pezizomycotina</taxon>
        <taxon>Dothideomycetes</taxon>
        <taxon>Pleosporomycetidae</taxon>
        <taxon>Pleosporales</taxon>
        <taxon>Torulaceae</taxon>
        <taxon>Dendryphion</taxon>
    </lineage>
</organism>
<feature type="transmembrane region" description="Helical" evidence="1">
    <location>
        <begin position="123"/>
        <end position="146"/>
    </location>
</feature>
<keyword evidence="1" id="KW-0812">Transmembrane</keyword>
<dbReference type="Proteomes" id="UP000700596">
    <property type="component" value="Unassembled WGS sequence"/>
</dbReference>
<dbReference type="AlphaFoldDB" id="A0A9P9IK74"/>
<dbReference type="EMBL" id="JAGMWT010000008">
    <property type="protein sequence ID" value="KAH7123541.1"/>
    <property type="molecule type" value="Genomic_DNA"/>
</dbReference>
<dbReference type="OrthoDB" id="3793221at2759"/>
<feature type="transmembrane region" description="Helical" evidence="1">
    <location>
        <begin position="340"/>
        <end position="361"/>
    </location>
</feature>
<protein>
    <submittedName>
        <fullName evidence="3">Uncharacterized protein</fullName>
    </submittedName>
</protein>
<sequence>MFNYILGFFSICTASAYVVPSPTPSITTIVHREEATAIPTFTFGPNSRYFPPEPSGDSLQIYPTGLHEDLPHNGIDIILGPDLRKRIKETMQRDCKDKPQEQCRDSLIPIFHNTDVSKHTKRFLLVGGAIIAGLVALVVAQAFILLGESGYLATDSPPKRVNLNYADLHQIQSIGSVSKLAYVTGSVVLPTTITMVQPTATPTHRTFASVETLISDRDGHKAGDIVFHIPESVAARMYDYLAMIGSSSARDDCAKAKGKRRDISACYPIVQQYAQALNAELKNIVEISKEFIPGVPAPGQPIKFPVPNLKIADIPMAISIARKDVLKGANVPEMGKEFDIAFIAAASLAITVVLHVVMGAGTRTLDFYTPKDMVLTDLKEEDIECPEEIMCIDNTCGAQIEFTQMPERRAICPKGKYEGCRCNRVLYPYHANIPAKQMDQQYDWLQQLIKHYENPPPPFKITCEADREYLSDSKLKFQK</sequence>
<proteinExistence type="predicted"/>
<name>A0A9P9IK74_9PLEO</name>
<keyword evidence="4" id="KW-1185">Reference proteome</keyword>
<accession>A0A9P9IK74</accession>
<comment type="caution">
    <text evidence="3">The sequence shown here is derived from an EMBL/GenBank/DDBJ whole genome shotgun (WGS) entry which is preliminary data.</text>
</comment>
<evidence type="ECO:0000256" key="1">
    <source>
        <dbReference type="SAM" id="Phobius"/>
    </source>
</evidence>
<keyword evidence="1" id="KW-1133">Transmembrane helix</keyword>
<evidence type="ECO:0000313" key="4">
    <source>
        <dbReference type="Proteomes" id="UP000700596"/>
    </source>
</evidence>
<keyword evidence="1" id="KW-0472">Membrane</keyword>
<reference evidence="3" key="1">
    <citation type="journal article" date="2021" name="Nat. Commun.">
        <title>Genetic determinants of endophytism in the Arabidopsis root mycobiome.</title>
        <authorList>
            <person name="Mesny F."/>
            <person name="Miyauchi S."/>
            <person name="Thiergart T."/>
            <person name="Pickel B."/>
            <person name="Atanasova L."/>
            <person name="Karlsson M."/>
            <person name="Huettel B."/>
            <person name="Barry K.W."/>
            <person name="Haridas S."/>
            <person name="Chen C."/>
            <person name="Bauer D."/>
            <person name="Andreopoulos W."/>
            <person name="Pangilinan J."/>
            <person name="LaButti K."/>
            <person name="Riley R."/>
            <person name="Lipzen A."/>
            <person name="Clum A."/>
            <person name="Drula E."/>
            <person name="Henrissat B."/>
            <person name="Kohler A."/>
            <person name="Grigoriev I.V."/>
            <person name="Martin F.M."/>
            <person name="Hacquard S."/>
        </authorList>
    </citation>
    <scope>NUCLEOTIDE SEQUENCE</scope>
    <source>
        <strain evidence="3">MPI-CAGE-CH-0243</strain>
    </source>
</reference>